<feature type="domain" description="Methyltransferase" evidence="4">
    <location>
        <begin position="68"/>
        <end position="158"/>
    </location>
</feature>
<dbReference type="InterPro" id="IPR029063">
    <property type="entry name" value="SAM-dependent_MTases_sf"/>
</dbReference>
<accession>E4PR34</accession>
<keyword evidence="5" id="KW-0830">Ubiquinone</keyword>
<gene>
    <name evidence="5" type="ordered locus">HP15_805</name>
</gene>
<evidence type="ECO:0000256" key="3">
    <source>
        <dbReference type="SAM" id="Phobius"/>
    </source>
</evidence>
<evidence type="ECO:0000256" key="1">
    <source>
        <dbReference type="ARBA" id="ARBA00022603"/>
    </source>
</evidence>
<keyword evidence="3" id="KW-0812">Transmembrane</keyword>
<organism evidence="5 6">
    <name type="scientific">Marinobacter adhaerens (strain DSM 23420 / HP15)</name>
    <dbReference type="NCBI Taxonomy" id="225937"/>
    <lineage>
        <taxon>Bacteria</taxon>
        <taxon>Pseudomonadati</taxon>
        <taxon>Pseudomonadota</taxon>
        <taxon>Gammaproteobacteria</taxon>
        <taxon>Pseudomonadales</taxon>
        <taxon>Marinobacteraceae</taxon>
        <taxon>Marinobacter</taxon>
    </lineage>
</organism>
<dbReference type="EMBL" id="CP001978">
    <property type="protein sequence ID" value="ADP96569.1"/>
    <property type="molecule type" value="Genomic_DNA"/>
</dbReference>
<reference evidence="5 6" key="1">
    <citation type="journal article" date="2010" name="Stand. Genomic Sci.">
        <title>Complete genome sequence of Marinobacter adhaerens type strain (HP15), a diatom-interacting marine microorganism.</title>
        <authorList>
            <person name="Gardes A."/>
            <person name="Kaeppel E."/>
            <person name="Shehzad A."/>
            <person name="Seebah S."/>
            <person name="Teeling H."/>
            <person name="Yarza P."/>
            <person name="Glockner F.O."/>
            <person name="Grossart H.P."/>
            <person name="Ullrich M.S."/>
        </authorList>
    </citation>
    <scope>NUCLEOTIDE SEQUENCE [LARGE SCALE GENOMIC DNA]</scope>
    <source>
        <strain evidence="6">DSM 23420 / HP15</strain>
    </source>
</reference>
<keyword evidence="2" id="KW-0808">Transferase</keyword>
<protein>
    <submittedName>
        <fullName evidence="5">Methylase involved in ubiquinone/menaquinone biosynthesis</fullName>
    </submittedName>
</protein>
<evidence type="ECO:0000259" key="4">
    <source>
        <dbReference type="Pfam" id="PF13649"/>
    </source>
</evidence>
<dbReference type="eggNOG" id="COG2226">
    <property type="taxonomic scope" value="Bacteria"/>
</dbReference>
<proteinExistence type="predicted"/>
<name>E4PR34_MARAH</name>
<dbReference type="InterPro" id="IPR041698">
    <property type="entry name" value="Methyltransf_25"/>
</dbReference>
<sequence length="242" mass="28017">MSDILGPITTKTVTASKEQEQAAVIMRDKYKYIGPVYDFLSNLYSGKNIHRCKTAMLDVETVRPGDRILFAGVGHGRDAIRAAELGADVTVVDLSETMLRKFAEAQEKEAPHLTIRRIHSDIMKVDEFEQYDMVVANFFLNVFDEDMMVRVLEHLIRLGKADARVVVGDFSYPTGNLLSRMFKKLYWYMAVFIFWLFANNAFHKIYNYPEHMQRLGLQVTDKKHFKLLNMNCYWSILGRKQA</sequence>
<dbReference type="HOGENOM" id="CLU_1271047_0_0_6"/>
<keyword evidence="3" id="KW-1133">Transmembrane helix</keyword>
<dbReference type="Gene3D" id="3.40.50.150">
    <property type="entry name" value="Vaccinia Virus protein VP39"/>
    <property type="match status" value="1"/>
</dbReference>
<dbReference type="PANTHER" id="PTHR43861:SF1">
    <property type="entry name" value="TRANS-ACONITATE 2-METHYLTRANSFERASE"/>
    <property type="match status" value="1"/>
</dbReference>
<keyword evidence="3" id="KW-0472">Membrane</keyword>
<dbReference type="PANTHER" id="PTHR43861">
    <property type="entry name" value="TRANS-ACONITATE 2-METHYLTRANSFERASE-RELATED"/>
    <property type="match status" value="1"/>
</dbReference>
<dbReference type="PATRIC" id="fig|225937.3.peg.817"/>
<evidence type="ECO:0000313" key="5">
    <source>
        <dbReference type="EMBL" id="ADP96569.1"/>
    </source>
</evidence>
<dbReference type="AlphaFoldDB" id="E4PR34"/>
<dbReference type="SUPFAM" id="SSF53335">
    <property type="entry name" value="S-adenosyl-L-methionine-dependent methyltransferases"/>
    <property type="match status" value="1"/>
</dbReference>
<reference evidence="6" key="2">
    <citation type="submission" date="2010-02" db="EMBL/GenBank/DDBJ databases">
        <title>Complete genome sequence of Marinobacter adhaerens type strain (HP15).</title>
        <authorList>
            <person name="Gaerdes A.A.M."/>
            <person name="Kaeppel E."/>
            <person name="Shezad A."/>
            <person name="Seebah S."/>
            <person name="Teeling H."/>
            <person name="Yarza P."/>
            <person name="Gloeckner F.O."/>
            <person name="Ullrich M.S."/>
        </authorList>
    </citation>
    <scope>NUCLEOTIDE SEQUENCE [LARGE SCALE GENOMIC DNA]</scope>
    <source>
        <strain evidence="6">DSM 23420 / HP15</strain>
    </source>
</reference>
<dbReference type="CDD" id="cd02440">
    <property type="entry name" value="AdoMet_MTases"/>
    <property type="match status" value="1"/>
</dbReference>
<feature type="transmembrane region" description="Helical" evidence="3">
    <location>
        <begin position="185"/>
        <end position="202"/>
    </location>
</feature>
<evidence type="ECO:0000256" key="2">
    <source>
        <dbReference type="ARBA" id="ARBA00022679"/>
    </source>
</evidence>
<evidence type="ECO:0000313" key="6">
    <source>
        <dbReference type="Proteomes" id="UP000007077"/>
    </source>
</evidence>
<keyword evidence="1 5" id="KW-0489">Methyltransferase</keyword>
<dbReference type="GO" id="GO:0008168">
    <property type="term" value="F:methyltransferase activity"/>
    <property type="evidence" value="ECO:0007669"/>
    <property type="project" value="UniProtKB-KW"/>
</dbReference>
<dbReference type="Proteomes" id="UP000007077">
    <property type="component" value="Chromosome"/>
</dbReference>
<dbReference type="STRING" id="225937.HP15_805"/>
<dbReference type="KEGG" id="mad:HP15_805"/>
<dbReference type="GO" id="GO:0032259">
    <property type="term" value="P:methylation"/>
    <property type="evidence" value="ECO:0007669"/>
    <property type="project" value="UniProtKB-KW"/>
</dbReference>
<dbReference type="Pfam" id="PF13649">
    <property type="entry name" value="Methyltransf_25"/>
    <property type="match status" value="1"/>
</dbReference>